<comment type="similarity">
    <text evidence="4">Belongs to the cyclin family. Cyclin T subfamily.</text>
</comment>
<dbReference type="GO" id="GO:0016538">
    <property type="term" value="F:cyclin-dependent protein serine/threonine kinase regulator activity"/>
    <property type="evidence" value="ECO:0007669"/>
    <property type="project" value="InterPro"/>
</dbReference>
<reference evidence="8 9" key="1">
    <citation type="submission" date="2019-12" db="EMBL/GenBank/DDBJ databases">
        <authorList>
            <person name="Alioto T."/>
            <person name="Alioto T."/>
            <person name="Gomez Garrido J."/>
        </authorList>
    </citation>
    <scope>NUCLEOTIDE SEQUENCE [LARGE SCALE GENOMIC DNA]</scope>
</reference>
<evidence type="ECO:0000259" key="7">
    <source>
        <dbReference type="SMART" id="SM00385"/>
    </source>
</evidence>
<feature type="region of interest" description="Disordered" evidence="6">
    <location>
        <begin position="340"/>
        <end position="395"/>
    </location>
</feature>
<dbReference type="Gene3D" id="1.10.472.10">
    <property type="entry name" value="Cyclin-like"/>
    <property type="match status" value="2"/>
</dbReference>
<evidence type="ECO:0000256" key="6">
    <source>
        <dbReference type="SAM" id="MobiDB-lite"/>
    </source>
</evidence>
<feature type="region of interest" description="Disordered" evidence="6">
    <location>
        <begin position="253"/>
        <end position="278"/>
    </location>
</feature>
<feature type="domain" description="Cyclin-like" evidence="7">
    <location>
        <begin position="180"/>
        <end position="287"/>
    </location>
</feature>
<dbReference type="Gramene" id="OE9A105952T1">
    <property type="protein sequence ID" value="OE9A105952C1"/>
    <property type="gene ID" value="OE9A105952"/>
</dbReference>
<dbReference type="Proteomes" id="UP000594638">
    <property type="component" value="Unassembled WGS sequence"/>
</dbReference>
<dbReference type="InterPro" id="IPR013763">
    <property type="entry name" value="Cyclin-like_dom"/>
</dbReference>
<evidence type="ECO:0000256" key="1">
    <source>
        <dbReference type="ARBA" id="ARBA00022618"/>
    </source>
</evidence>
<feature type="region of interest" description="Disordered" evidence="6">
    <location>
        <begin position="444"/>
        <end position="540"/>
    </location>
</feature>
<dbReference type="CDD" id="cd20587">
    <property type="entry name" value="CYCLIN_AcCycT_rpt1"/>
    <property type="match status" value="1"/>
</dbReference>
<evidence type="ECO:0000256" key="3">
    <source>
        <dbReference type="ARBA" id="ARBA00023306"/>
    </source>
</evidence>
<proteinExistence type="inferred from homology"/>
<organism evidence="8 9">
    <name type="scientific">Olea europaea subsp. europaea</name>
    <dbReference type="NCBI Taxonomy" id="158383"/>
    <lineage>
        <taxon>Eukaryota</taxon>
        <taxon>Viridiplantae</taxon>
        <taxon>Streptophyta</taxon>
        <taxon>Embryophyta</taxon>
        <taxon>Tracheophyta</taxon>
        <taxon>Spermatophyta</taxon>
        <taxon>Magnoliopsida</taxon>
        <taxon>eudicotyledons</taxon>
        <taxon>Gunneridae</taxon>
        <taxon>Pentapetalae</taxon>
        <taxon>asterids</taxon>
        <taxon>lamiids</taxon>
        <taxon>Lamiales</taxon>
        <taxon>Oleaceae</taxon>
        <taxon>Oleeae</taxon>
        <taxon>Olea</taxon>
    </lineage>
</organism>
<accession>A0A8S0QUQ5</accession>
<dbReference type="AlphaFoldDB" id="A0A8S0QUQ5"/>
<name>A0A8S0QUQ5_OLEEU</name>
<dbReference type="FunFam" id="1.10.472.10:FF:000026">
    <property type="entry name" value="Cyclin-T1-5 like"/>
    <property type="match status" value="1"/>
</dbReference>
<feature type="compositionally biased region" description="Acidic residues" evidence="6">
    <location>
        <begin position="456"/>
        <end position="467"/>
    </location>
</feature>
<feature type="compositionally biased region" description="Basic and acidic residues" evidence="6">
    <location>
        <begin position="376"/>
        <end position="389"/>
    </location>
</feature>
<evidence type="ECO:0000256" key="4">
    <source>
        <dbReference type="ARBA" id="ARBA00061204"/>
    </source>
</evidence>
<dbReference type="InterPro" id="IPR043198">
    <property type="entry name" value="Cyclin/Ssn8"/>
</dbReference>
<evidence type="ECO:0000313" key="8">
    <source>
        <dbReference type="EMBL" id="CAA2970030.1"/>
    </source>
</evidence>
<comment type="caution">
    <text evidence="8">The sequence shown here is derived from an EMBL/GenBank/DDBJ whole genome shotgun (WGS) entry which is preliminary data.</text>
</comment>
<evidence type="ECO:0000256" key="5">
    <source>
        <dbReference type="RuleBase" id="RU000383"/>
    </source>
</evidence>
<feature type="compositionally biased region" description="Basic and acidic residues" evidence="6">
    <location>
        <begin position="468"/>
        <end position="478"/>
    </location>
</feature>
<dbReference type="SUPFAM" id="SSF47954">
    <property type="entry name" value="Cyclin-like"/>
    <property type="match status" value="2"/>
</dbReference>
<evidence type="ECO:0000313" key="9">
    <source>
        <dbReference type="Proteomes" id="UP000594638"/>
    </source>
</evidence>
<keyword evidence="1" id="KW-0132">Cell division</keyword>
<dbReference type="PANTHER" id="PTHR10026">
    <property type="entry name" value="CYCLIN"/>
    <property type="match status" value="1"/>
</dbReference>
<keyword evidence="2 5" id="KW-0195">Cyclin</keyword>
<keyword evidence="3" id="KW-0131">Cell cycle</keyword>
<evidence type="ECO:0000256" key="2">
    <source>
        <dbReference type="ARBA" id="ARBA00023127"/>
    </source>
</evidence>
<dbReference type="InterPro" id="IPR036915">
    <property type="entry name" value="Cyclin-like_sf"/>
</dbReference>
<dbReference type="OrthoDB" id="10264655at2759"/>
<dbReference type="GO" id="GO:0006357">
    <property type="term" value="P:regulation of transcription by RNA polymerase II"/>
    <property type="evidence" value="ECO:0007669"/>
    <property type="project" value="InterPro"/>
</dbReference>
<sequence>MVGLLSGEPSRHGVHDVNHRIYEDKPQEGGDRWYFSREEIEENSPSRRDGIDLKKETYRRKSYCTFLQDLGMRLKVPQVTIATAIIFCHRFFQLQSHAKNDRRTIAAVCMFLAGKVEETPRPLKDIILVSYEIIHKKDPAAVQRIKQKEVYEQQKELILLGERVILGTLAFDLNVLHPYKPLVEAIKKFEVAQNAIAQVARNFVNDGLRTSLCLQFKPHHIAAGAIFLAAKFLKVKLPSDEVSNQLLELYEQNRVPPSQASEAEGSTGGNQRPSLKAPVNGEHIAGHSNSHGVVATSKAGTSKAALARPFLEPSHVDDHDGLPRTTQTRDNDYGYVEMESIPDHEGDDDIDDFQHHQREGLPDKGNLGEIQNKSRFRSDEHVDEDRDRSLGGFETRNTVELKDKYSSRTLAPKDGTVSQSPQDAIKKIDKEKVKAALERRKARGDINRKTDHMDELERELEDVELPGEFDKIKLENKRSWSKSTNKSEHENSHRPSGYGHADDFHTVEEGEVEPFDDDRGYQSPRLANRKRKAGSPLDKKVDGKLRIDYMCGSQTHH</sequence>
<dbReference type="SMART" id="SM00385">
    <property type="entry name" value="CYCLIN"/>
    <property type="match status" value="2"/>
</dbReference>
<feature type="compositionally biased region" description="Basic and acidic residues" evidence="6">
    <location>
        <begin position="444"/>
        <end position="455"/>
    </location>
</feature>
<dbReference type="Pfam" id="PF00134">
    <property type="entry name" value="Cyclin_N"/>
    <property type="match status" value="1"/>
</dbReference>
<protein>
    <submittedName>
        <fullName evidence="8">Cyclin-T1-4-like</fullName>
    </submittedName>
</protein>
<feature type="domain" description="Cyclin-like" evidence="7">
    <location>
        <begin position="65"/>
        <end position="167"/>
    </location>
</feature>
<feature type="compositionally biased region" description="Basic and acidic residues" evidence="6">
    <location>
        <begin position="352"/>
        <end position="362"/>
    </location>
</feature>
<dbReference type="EMBL" id="CACTIH010001959">
    <property type="protein sequence ID" value="CAA2970030.1"/>
    <property type="molecule type" value="Genomic_DNA"/>
</dbReference>
<gene>
    <name evidence="8" type="ORF">OLEA9_A105952</name>
</gene>
<dbReference type="InterPro" id="IPR006671">
    <property type="entry name" value="Cyclin_N"/>
</dbReference>
<dbReference type="GO" id="GO:0051301">
    <property type="term" value="P:cell division"/>
    <property type="evidence" value="ECO:0007669"/>
    <property type="project" value="UniProtKB-KW"/>
</dbReference>
<keyword evidence="9" id="KW-1185">Reference proteome</keyword>